<keyword evidence="3" id="KW-0808">Transferase</keyword>
<sequence>MTMELESNQSQSNQSQSNQSQSNQSEQSGELIPLAHQTEDPAVHDLFEEIMLLEPHKIPEQLVQYASRPDYELMGFREEGELRGLIGVRYVDSHRTELLHLVVKPEYRLKGLGQGLVYMLAEKRELQQITAQIEEEMLEFFRRIGFGVHSYLDEQTGREQFRCEWNREHSIQE</sequence>
<dbReference type="GO" id="GO:0016746">
    <property type="term" value="F:acyltransferase activity"/>
    <property type="evidence" value="ECO:0007669"/>
    <property type="project" value="UniProtKB-KW"/>
</dbReference>
<dbReference type="PROSITE" id="PS51186">
    <property type="entry name" value="GNAT"/>
    <property type="match status" value="1"/>
</dbReference>
<proteinExistence type="predicted"/>
<name>A0ABW5RDQ8_9BACL</name>
<dbReference type="Gene3D" id="3.40.630.30">
    <property type="match status" value="1"/>
</dbReference>
<feature type="compositionally biased region" description="Low complexity" evidence="1">
    <location>
        <begin position="1"/>
        <end position="28"/>
    </location>
</feature>
<evidence type="ECO:0000313" key="4">
    <source>
        <dbReference type="Proteomes" id="UP001597497"/>
    </source>
</evidence>
<comment type="caution">
    <text evidence="3">The sequence shown here is derived from an EMBL/GenBank/DDBJ whole genome shotgun (WGS) entry which is preliminary data.</text>
</comment>
<feature type="domain" description="N-acetyltransferase" evidence="2">
    <location>
        <begin position="30"/>
        <end position="168"/>
    </location>
</feature>
<dbReference type="EMBL" id="JBHUMM010000043">
    <property type="protein sequence ID" value="MFD2673087.1"/>
    <property type="molecule type" value="Genomic_DNA"/>
</dbReference>
<keyword evidence="3" id="KW-0012">Acyltransferase</keyword>
<organism evidence="3 4">
    <name type="scientific">Marinicrinis sediminis</name>
    <dbReference type="NCBI Taxonomy" id="1652465"/>
    <lineage>
        <taxon>Bacteria</taxon>
        <taxon>Bacillati</taxon>
        <taxon>Bacillota</taxon>
        <taxon>Bacilli</taxon>
        <taxon>Bacillales</taxon>
        <taxon>Paenibacillaceae</taxon>
    </lineage>
</organism>
<reference evidence="4" key="1">
    <citation type="journal article" date="2019" name="Int. J. Syst. Evol. Microbiol.">
        <title>The Global Catalogue of Microorganisms (GCM) 10K type strain sequencing project: providing services to taxonomists for standard genome sequencing and annotation.</title>
        <authorList>
            <consortium name="The Broad Institute Genomics Platform"/>
            <consortium name="The Broad Institute Genome Sequencing Center for Infectious Disease"/>
            <person name="Wu L."/>
            <person name="Ma J."/>
        </authorList>
    </citation>
    <scope>NUCLEOTIDE SEQUENCE [LARGE SCALE GENOMIC DNA]</scope>
    <source>
        <strain evidence="4">KCTC 33676</strain>
    </source>
</reference>
<dbReference type="Proteomes" id="UP001597497">
    <property type="component" value="Unassembled WGS sequence"/>
</dbReference>
<protein>
    <submittedName>
        <fullName evidence="3">GNAT family N-acetyltransferase</fullName>
        <ecNumber evidence="3">2.3.1.-</ecNumber>
    </submittedName>
</protein>
<dbReference type="InterPro" id="IPR000182">
    <property type="entry name" value="GNAT_dom"/>
</dbReference>
<evidence type="ECO:0000259" key="2">
    <source>
        <dbReference type="PROSITE" id="PS51186"/>
    </source>
</evidence>
<dbReference type="SUPFAM" id="SSF55729">
    <property type="entry name" value="Acyl-CoA N-acyltransferases (Nat)"/>
    <property type="match status" value="1"/>
</dbReference>
<keyword evidence="4" id="KW-1185">Reference proteome</keyword>
<gene>
    <name evidence="3" type="ORF">ACFSUC_16065</name>
</gene>
<evidence type="ECO:0000256" key="1">
    <source>
        <dbReference type="SAM" id="MobiDB-lite"/>
    </source>
</evidence>
<accession>A0ABW5RDQ8</accession>
<feature type="region of interest" description="Disordered" evidence="1">
    <location>
        <begin position="1"/>
        <end position="29"/>
    </location>
</feature>
<dbReference type="EC" id="2.3.1.-" evidence="3"/>
<dbReference type="Pfam" id="PF00583">
    <property type="entry name" value="Acetyltransf_1"/>
    <property type="match status" value="1"/>
</dbReference>
<evidence type="ECO:0000313" key="3">
    <source>
        <dbReference type="EMBL" id="MFD2673087.1"/>
    </source>
</evidence>
<dbReference type="RefSeq" id="WP_379930642.1">
    <property type="nucleotide sequence ID" value="NZ_JBHUMM010000043.1"/>
</dbReference>
<dbReference type="InterPro" id="IPR016181">
    <property type="entry name" value="Acyl_CoA_acyltransferase"/>
</dbReference>